<dbReference type="EMBL" id="VDUX01000002">
    <property type="protein sequence ID" value="TXL62226.1"/>
    <property type="molecule type" value="Genomic_DNA"/>
</dbReference>
<dbReference type="UniPathway" id="UPA00299"/>
<comment type="function">
    <text evidence="2 3">Removes the phosphate from trehalose 6-phosphate to produce free trehalose.</text>
</comment>
<dbReference type="InterPro" id="IPR003337">
    <property type="entry name" value="Trehalose_PPase"/>
</dbReference>
<dbReference type="InterPro" id="IPR023214">
    <property type="entry name" value="HAD_sf"/>
</dbReference>
<dbReference type="RefSeq" id="WP_147684703.1">
    <property type="nucleotide sequence ID" value="NZ_VDUX01000002.1"/>
</dbReference>
<dbReference type="EC" id="3.1.3.12" evidence="3"/>
<name>A0A5C8NM55_9ACTN</name>
<dbReference type="GO" id="GO:0004805">
    <property type="term" value="F:trehalose-phosphatase activity"/>
    <property type="evidence" value="ECO:0007669"/>
    <property type="project" value="UniProtKB-EC"/>
</dbReference>
<dbReference type="InterPro" id="IPR036412">
    <property type="entry name" value="HAD-like_sf"/>
</dbReference>
<protein>
    <recommendedName>
        <fullName evidence="3">Trehalose 6-phosphate phosphatase</fullName>
        <ecNumber evidence="3">3.1.3.12</ecNumber>
    </recommendedName>
</protein>
<comment type="caution">
    <text evidence="4">The sequence shown here is derived from an EMBL/GenBank/DDBJ whole genome shotgun (WGS) entry which is preliminary data.</text>
</comment>
<reference evidence="4 5" key="1">
    <citation type="submission" date="2019-06" db="EMBL/GenBank/DDBJ databases">
        <title>Aeromicrobium sp. nov., isolated from a maize field.</title>
        <authorList>
            <person name="Lin S.-Y."/>
            <person name="Tsai C.-F."/>
            <person name="Young C.-C."/>
        </authorList>
    </citation>
    <scope>NUCLEOTIDE SEQUENCE [LARGE SCALE GENOMIC DNA]</scope>
    <source>
        <strain evidence="4 5">CC-CFT486</strain>
    </source>
</reference>
<dbReference type="NCBIfam" id="TIGR00685">
    <property type="entry name" value="T6PP"/>
    <property type="match status" value="1"/>
</dbReference>
<dbReference type="Pfam" id="PF02358">
    <property type="entry name" value="Trehalose_PPase"/>
    <property type="match status" value="1"/>
</dbReference>
<dbReference type="Proteomes" id="UP000321571">
    <property type="component" value="Unassembled WGS sequence"/>
</dbReference>
<dbReference type="GO" id="GO:0005992">
    <property type="term" value="P:trehalose biosynthetic process"/>
    <property type="evidence" value="ECO:0007669"/>
    <property type="project" value="UniProtKB-UniPathway"/>
</dbReference>
<comment type="catalytic activity">
    <reaction evidence="3">
        <text>alpha,alpha-trehalose 6-phosphate + H2O = alpha,alpha-trehalose + phosphate</text>
        <dbReference type="Rhea" id="RHEA:23420"/>
        <dbReference type="ChEBI" id="CHEBI:15377"/>
        <dbReference type="ChEBI" id="CHEBI:16551"/>
        <dbReference type="ChEBI" id="CHEBI:43474"/>
        <dbReference type="ChEBI" id="CHEBI:58429"/>
        <dbReference type="EC" id="3.1.3.12"/>
    </reaction>
</comment>
<accession>A0A5C8NM55</accession>
<dbReference type="InterPro" id="IPR044651">
    <property type="entry name" value="OTSB-like"/>
</dbReference>
<dbReference type="Gene3D" id="3.40.50.1000">
    <property type="entry name" value="HAD superfamily/HAD-like"/>
    <property type="match status" value="1"/>
</dbReference>
<dbReference type="PANTHER" id="PTHR43768">
    <property type="entry name" value="TREHALOSE 6-PHOSPHATE PHOSPHATASE"/>
    <property type="match status" value="1"/>
</dbReference>
<evidence type="ECO:0000313" key="4">
    <source>
        <dbReference type="EMBL" id="TXL62226.1"/>
    </source>
</evidence>
<dbReference type="PANTHER" id="PTHR43768:SF3">
    <property type="entry name" value="TREHALOSE 6-PHOSPHATE PHOSPHATASE"/>
    <property type="match status" value="1"/>
</dbReference>
<keyword evidence="5" id="KW-1185">Reference proteome</keyword>
<dbReference type="SUPFAM" id="SSF56784">
    <property type="entry name" value="HAD-like"/>
    <property type="match status" value="1"/>
</dbReference>
<keyword evidence="3" id="KW-0460">Magnesium</keyword>
<proteinExistence type="inferred from homology"/>
<gene>
    <name evidence="4" type="primary">otsB</name>
    <name evidence="4" type="ORF">FHP06_05875</name>
</gene>
<evidence type="ECO:0000256" key="3">
    <source>
        <dbReference type="RuleBase" id="RU361117"/>
    </source>
</evidence>
<evidence type="ECO:0000313" key="5">
    <source>
        <dbReference type="Proteomes" id="UP000321571"/>
    </source>
</evidence>
<comment type="pathway">
    <text evidence="3">Glycan biosynthesis; trehalose biosynthesis.</text>
</comment>
<comment type="cofactor">
    <cofactor evidence="3">
        <name>Mg(2+)</name>
        <dbReference type="ChEBI" id="CHEBI:18420"/>
    </cofactor>
</comment>
<keyword evidence="1 3" id="KW-0378">Hydrolase</keyword>
<dbReference type="AlphaFoldDB" id="A0A5C8NM55"/>
<dbReference type="OrthoDB" id="9816160at2"/>
<sequence>MSGSPAAARSAVVADPSGTLLALDFDGTLAHVVDDPELAFAHTHAVDALARLGSTLGRIAVITGRPVRQAIELGGFAGRPGLERMLVCGQYGAERWEAETGEVEVPDPPPAVREVVALLPGWLAERGAGEVRLEDKGLAVVLHTRGLEPGLIDELTEPLTALAGEHGLTVEPGRQVLELRAPGHDKGQVLQEVADAMSARYVIFAGDDLGDLPAFDAVDRMRADGRGGLLIASASAEQDALVARADLVLDGPDAVAAWLGSLADDLGA</sequence>
<organism evidence="4 5">
    <name type="scientific">Aeromicrobium terrae</name>
    <dbReference type="NCBI Taxonomy" id="2498846"/>
    <lineage>
        <taxon>Bacteria</taxon>
        <taxon>Bacillati</taxon>
        <taxon>Actinomycetota</taxon>
        <taxon>Actinomycetes</taxon>
        <taxon>Propionibacteriales</taxon>
        <taxon>Nocardioidaceae</taxon>
        <taxon>Aeromicrobium</taxon>
    </lineage>
</organism>
<keyword evidence="3" id="KW-0479">Metal-binding</keyword>
<evidence type="ECO:0000256" key="2">
    <source>
        <dbReference type="ARBA" id="ARBA00024179"/>
    </source>
</evidence>
<comment type="similarity">
    <text evidence="3">Belongs to the trehalose phosphatase family.</text>
</comment>
<dbReference type="Gene3D" id="3.30.70.1020">
    <property type="entry name" value="Trehalose-6-phosphate phosphatase related protein, domain 2"/>
    <property type="match status" value="1"/>
</dbReference>
<evidence type="ECO:0000256" key="1">
    <source>
        <dbReference type="ARBA" id="ARBA00022801"/>
    </source>
</evidence>
<dbReference type="GO" id="GO:0046872">
    <property type="term" value="F:metal ion binding"/>
    <property type="evidence" value="ECO:0007669"/>
    <property type="project" value="UniProtKB-KW"/>
</dbReference>